<feature type="transmembrane region" description="Helical" evidence="1">
    <location>
        <begin position="396"/>
        <end position="415"/>
    </location>
</feature>
<reference evidence="2" key="1">
    <citation type="journal article" date="2021" name="PeerJ">
        <title>Extensive microbial diversity within the chicken gut microbiome revealed by metagenomics and culture.</title>
        <authorList>
            <person name="Gilroy R."/>
            <person name="Ravi A."/>
            <person name="Getino M."/>
            <person name="Pursley I."/>
            <person name="Horton D.L."/>
            <person name="Alikhan N.F."/>
            <person name="Baker D."/>
            <person name="Gharbi K."/>
            <person name="Hall N."/>
            <person name="Watson M."/>
            <person name="Adriaenssens E.M."/>
            <person name="Foster-Nyarko E."/>
            <person name="Jarju S."/>
            <person name="Secka A."/>
            <person name="Antonio M."/>
            <person name="Oren A."/>
            <person name="Chaudhuri R.R."/>
            <person name="La Ragione R."/>
            <person name="Hildebrand F."/>
            <person name="Pallen M.J."/>
        </authorList>
    </citation>
    <scope>NUCLEOTIDE SEQUENCE</scope>
    <source>
        <strain evidence="2">ChiGjej2B2-19336</strain>
    </source>
</reference>
<feature type="transmembrane region" description="Helical" evidence="1">
    <location>
        <begin position="55"/>
        <end position="80"/>
    </location>
</feature>
<reference evidence="2" key="2">
    <citation type="submission" date="2021-09" db="EMBL/GenBank/DDBJ databases">
        <authorList>
            <person name="Gilroy R."/>
        </authorList>
    </citation>
    <scope>NUCLEOTIDE SEQUENCE</scope>
    <source>
        <strain evidence="2">ChiGjej2B2-19336</strain>
    </source>
</reference>
<name>A0A921DQS6_9BACT</name>
<feature type="transmembrane region" description="Helical" evidence="1">
    <location>
        <begin position="359"/>
        <end position="384"/>
    </location>
</feature>
<dbReference type="EMBL" id="DYZA01000077">
    <property type="protein sequence ID" value="HJD96829.1"/>
    <property type="molecule type" value="Genomic_DNA"/>
</dbReference>
<proteinExistence type="predicted"/>
<gene>
    <name evidence="2" type="ORF">K8W16_04190</name>
</gene>
<keyword evidence="1" id="KW-1133">Transmembrane helix</keyword>
<comment type="caution">
    <text evidence="2">The sequence shown here is derived from an EMBL/GenBank/DDBJ whole genome shotgun (WGS) entry which is preliminary data.</text>
</comment>
<feature type="transmembrane region" description="Helical" evidence="1">
    <location>
        <begin position="153"/>
        <end position="170"/>
    </location>
</feature>
<keyword evidence="1" id="KW-0812">Transmembrane</keyword>
<evidence type="ECO:0000313" key="3">
    <source>
        <dbReference type="Proteomes" id="UP000698963"/>
    </source>
</evidence>
<feature type="transmembrane region" description="Helical" evidence="1">
    <location>
        <begin position="190"/>
        <end position="215"/>
    </location>
</feature>
<organism evidence="2 3">
    <name type="scientific">Mailhella massiliensis</name>
    <dbReference type="NCBI Taxonomy" id="1903261"/>
    <lineage>
        <taxon>Bacteria</taxon>
        <taxon>Pseudomonadati</taxon>
        <taxon>Thermodesulfobacteriota</taxon>
        <taxon>Desulfovibrionia</taxon>
        <taxon>Desulfovibrionales</taxon>
        <taxon>Desulfovibrionaceae</taxon>
        <taxon>Mailhella</taxon>
    </lineage>
</organism>
<feature type="transmembrane region" description="Helical" evidence="1">
    <location>
        <begin position="21"/>
        <end position="43"/>
    </location>
</feature>
<evidence type="ECO:0000256" key="1">
    <source>
        <dbReference type="SAM" id="Phobius"/>
    </source>
</evidence>
<sequence>MLLVPSLCFAEGQHFQLPKDLSILWVVPFVCMLLSIAICPLAVPHFWEHHFGKVAGFWGLAFLIPCALTFGFGNAFFLAAESVLLEYVPFILLLLALFTVAGGIRLKGTLVGTPIVNTAILAVGTLLASWMGTTGAAMLLIRPLLRANAHRKYRVHQVVFFIFLVANIGGSLTPLGDPPLFLGFLKGVSFFWTTVHLFAKTLLISVILLALYFVIDTVLFKKEGSPVPADAANSKEKLGFEGCINFVFLACIVANTLISGQWTGPTFHIFGVPMELQNVVRDIMYIVIAVASWKSTDMGCRTRNNFTWAPIEEVAKLFIGIFLSMIPAIAILKAGSDGALASVVNLTTDAEGHHVTSMFFWMTGLLSSFLDNAPTYLVFFNTAGGNAAQLMVDGEVLAAISAGAVFMGANTYIGNAPNFMVKAISEEQGVKMPSFFGYMAWSVGILCPLFALITFIFFM</sequence>
<accession>A0A921DQS6</accession>
<feature type="transmembrane region" description="Helical" evidence="1">
    <location>
        <begin position="276"/>
        <end position="293"/>
    </location>
</feature>
<evidence type="ECO:0000313" key="2">
    <source>
        <dbReference type="EMBL" id="HJD96829.1"/>
    </source>
</evidence>
<protein>
    <submittedName>
        <fullName evidence="2">Sodium:proton antiporter</fullName>
    </submittedName>
</protein>
<dbReference type="Pfam" id="PF16980">
    <property type="entry name" value="CitMHS_2"/>
    <property type="match status" value="1"/>
</dbReference>
<feature type="transmembrane region" description="Helical" evidence="1">
    <location>
        <begin position="243"/>
        <end position="264"/>
    </location>
</feature>
<feature type="transmembrane region" description="Helical" evidence="1">
    <location>
        <begin position="87"/>
        <end position="106"/>
    </location>
</feature>
<dbReference type="Proteomes" id="UP000698963">
    <property type="component" value="Unassembled WGS sequence"/>
</dbReference>
<dbReference type="RefSeq" id="WP_304121425.1">
    <property type="nucleotide sequence ID" value="NZ_DYZA01000077.1"/>
</dbReference>
<feature type="transmembrane region" description="Helical" evidence="1">
    <location>
        <begin position="435"/>
        <end position="458"/>
    </location>
</feature>
<feature type="transmembrane region" description="Helical" evidence="1">
    <location>
        <begin position="118"/>
        <end position="141"/>
    </location>
</feature>
<keyword evidence="1" id="KW-0472">Membrane</keyword>
<dbReference type="InterPro" id="IPR031566">
    <property type="entry name" value="CitMHS_2"/>
</dbReference>
<dbReference type="AlphaFoldDB" id="A0A921DQS6"/>
<feature type="transmembrane region" description="Helical" evidence="1">
    <location>
        <begin position="314"/>
        <end position="332"/>
    </location>
</feature>